<evidence type="ECO:0000313" key="8">
    <source>
        <dbReference type="EMBL" id="SEG03650.1"/>
    </source>
</evidence>
<dbReference type="Pfam" id="PF05199">
    <property type="entry name" value="GMC_oxred_C"/>
    <property type="match status" value="1"/>
</dbReference>
<dbReference type="SUPFAM" id="SSF54373">
    <property type="entry name" value="FAD-linked reductases, C-terminal domain"/>
    <property type="match status" value="1"/>
</dbReference>
<gene>
    <name evidence="8" type="ORF">SAMN03080598_02265</name>
</gene>
<dbReference type="GO" id="GO:0016614">
    <property type="term" value="F:oxidoreductase activity, acting on CH-OH group of donors"/>
    <property type="evidence" value="ECO:0007669"/>
    <property type="project" value="InterPro"/>
</dbReference>
<dbReference type="EMBL" id="FNVR01000011">
    <property type="protein sequence ID" value="SEG03650.1"/>
    <property type="molecule type" value="Genomic_DNA"/>
</dbReference>
<dbReference type="InterPro" id="IPR036188">
    <property type="entry name" value="FAD/NAD-bd_sf"/>
</dbReference>
<dbReference type="Pfam" id="PF00732">
    <property type="entry name" value="GMC_oxred_N"/>
    <property type="match status" value="1"/>
</dbReference>
<evidence type="ECO:0000256" key="1">
    <source>
        <dbReference type="ARBA" id="ARBA00001974"/>
    </source>
</evidence>
<evidence type="ECO:0000259" key="6">
    <source>
        <dbReference type="Pfam" id="PF00732"/>
    </source>
</evidence>
<feature type="domain" description="Glucose-methanol-choline oxidoreductase C-terminal" evidence="7">
    <location>
        <begin position="442"/>
        <end position="561"/>
    </location>
</feature>
<feature type="domain" description="Glucose-methanol-choline oxidoreductase N-terminal" evidence="6">
    <location>
        <begin position="119"/>
        <end position="330"/>
    </location>
</feature>
<keyword evidence="4" id="KW-0274">FAD</keyword>
<dbReference type="SUPFAM" id="SSF51905">
    <property type="entry name" value="FAD/NAD(P)-binding domain"/>
    <property type="match status" value="1"/>
</dbReference>
<protein>
    <submittedName>
        <fullName evidence="8">Choline dehydrogenase</fullName>
    </submittedName>
</protein>
<evidence type="ECO:0000256" key="4">
    <source>
        <dbReference type="ARBA" id="ARBA00022827"/>
    </source>
</evidence>
<keyword evidence="5" id="KW-0560">Oxidoreductase</keyword>
<keyword evidence="3" id="KW-0285">Flavoprotein</keyword>
<dbReference type="PANTHER" id="PTHR42784">
    <property type="entry name" value="PYRANOSE 2-OXIDASE"/>
    <property type="match status" value="1"/>
</dbReference>
<organism evidence="8 9">
    <name type="scientific">Algoriphagus boritolerans DSM 17298 = JCM 18970</name>
    <dbReference type="NCBI Taxonomy" id="1120964"/>
    <lineage>
        <taxon>Bacteria</taxon>
        <taxon>Pseudomonadati</taxon>
        <taxon>Bacteroidota</taxon>
        <taxon>Cytophagia</taxon>
        <taxon>Cytophagales</taxon>
        <taxon>Cyclobacteriaceae</taxon>
        <taxon>Algoriphagus</taxon>
    </lineage>
</organism>
<evidence type="ECO:0000259" key="7">
    <source>
        <dbReference type="Pfam" id="PF05199"/>
    </source>
</evidence>
<dbReference type="InterPro" id="IPR051473">
    <property type="entry name" value="P2Ox-like"/>
</dbReference>
<dbReference type="InterPro" id="IPR007867">
    <property type="entry name" value="GMC_OxRtase_C"/>
</dbReference>
<evidence type="ECO:0000313" key="9">
    <source>
        <dbReference type="Proteomes" id="UP000236736"/>
    </source>
</evidence>
<evidence type="ECO:0000256" key="3">
    <source>
        <dbReference type="ARBA" id="ARBA00022630"/>
    </source>
</evidence>
<dbReference type="InterPro" id="IPR000172">
    <property type="entry name" value="GMC_OxRdtase_N"/>
</dbReference>
<dbReference type="Gene3D" id="3.50.50.60">
    <property type="entry name" value="FAD/NAD(P)-binding domain"/>
    <property type="match status" value="2"/>
</dbReference>
<dbReference type="Proteomes" id="UP000236736">
    <property type="component" value="Unassembled WGS sequence"/>
</dbReference>
<sequence length="579" mass="65499">MFFFKKSGWNLLFFLPMNTHQYDAIVVGSGISGGWAAKELCEKGLKTLVLERGRLVEHLKDYPTMTADPWDMPHRNQMPREDKLENPVVNRCYAYKEDTAHFFVKDSEHPYIQEKPFDWVRGYQVGGKSLIWARQTQRWSKYDFEGPGRDGFAVDWPIRYEDLAPWYSHVERFVGISGNYDGLDTLPDGEFLPAWQMNCVEKEIQKRILDAYGDRKFIIGRCAHLTQPNDVHLAQGRGQCMARNQCYRGCPFGGYFSSNSSTLPHAAKTGNFTLRPDSVVHSLIWDEKKQKVTGVRVIDRVTKAATEYFARVIFLNASALNTNLILLNSTSERFPEGLGNDSGVLGKYIAFHNYRGSMSASFEGFEDSYYSGRRPTAVMLPNFRNVKKQEMDFQRGYMSFYTAGRSGWGGARDMPFGAQFKEANSVPGPWSVYMMMQGETIPKETNQVTLSPDQTDEWGIPLLKINVSYDENDEKILQDFLEQGEEMLTKAGCTNVRKSDSGQAPGLDIHEMGGVRMGRDPKTSLLNGFNQMHLVPNVFVTDGACMTSTGTQNPSITYMALTARAVDYAVNELKKGSIQ</sequence>
<comment type="similarity">
    <text evidence="2">Belongs to the GMC oxidoreductase family.</text>
</comment>
<accession>A0A1H5WWT5</accession>
<dbReference type="STRING" id="1120964.GCA_001313265_03846"/>
<name>A0A1H5WWT5_9BACT</name>
<keyword evidence="9" id="KW-1185">Reference proteome</keyword>
<dbReference type="GO" id="GO:0050660">
    <property type="term" value="F:flavin adenine dinucleotide binding"/>
    <property type="evidence" value="ECO:0007669"/>
    <property type="project" value="InterPro"/>
</dbReference>
<reference evidence="9" key="1">
    <citation type="submission" date="2016-10" db="EMBL/GenBank/DDBJ databases">
        <authorList>
            <person name="Varghese N."/>
            <person name="Submissions S."/>
        </authorList>
    </citation>
    <scope>NUCLEOTIDE SEQUENCE [LARGE SCALE GENOMIC DNA]</scope>
    <source>
        <strain evidence="9">DSM 17298</strain>
    </source>
</reference>
<dbReference type="PANTHER" id="PTHR42784:SF1">
    <property type="entry name" value="PYRANOSE 2-OXIDASE"/>
    <property type="match status" value="1"/>
</dbReference>
<comment type="cofactor">
    <cofactor evidence="1">
        <name>FAD</name>
        <dbReference type="ChEBI" id="CHEBI:57692"/>
    </cofactor>
</comment>
<evidence type="ECO:0000256" key="2">
    <source>
        <dbReference type="ARBA" id="ARBA00010790"/>
    </source>
</evidence>
<evidence type="ECO:0000256" key="5">
    <source>
        <dbReference type="ARBA" id="ARBA00023002"/>
    </source>
</evidence>
<dbReference type="AlphaFoldDB" id="A0A1H5WWT5"/>
<proteinExistence type="inferred from homology"/>